<name>A0A328KLC6_9LACT</name>
<proteinExistence type="predicted"/>
<dbReference type="InterPro" id="IPR014044">
    <property type="entry name" value="CAP_dom"/>
</dbReference>
<dbReference type="PANTHER" id="PTHR31157">
    <property type="entry name" value="SCP DOMAIN-CONTAINING PROTEIN"/>
    <property type="match status" value="1"/>
</dbReference>
<dbReference type="RefSeq" id="WP_111950129.1">
    <property type="nucleotide sequence ID" value="NZ_CALFGV010000010.1"/>
</dbReference>
<dbReference type="Pfam" id="PF00188">
    <property type="entry name" value="CAP"/>
    <property type="match status" value="1"/>
</dbReference>
<comment type="caution">
    <text evidence="1">The sequence shown here is derived from an EMBL/GenBank/DDBJ whole genome shotgun (WGS) entry which is preliminary data.</text>
</comment>
<reference evidence="1 2" key="1">
    <citation type="submission" date="2017-03" db="EMBL/GenBank/DDBJ databases">
        <title>wgs assembly of Dolosigranulum pigrum KPL CDC strains.</title>
        <authorList>
            <person name="Brugger S.D."/>
            <person name="Pettigrew M."/>
            <person name="Kong Y."/>
            <person name="Lemon K.P."/>
        </authorList>
    </citation>
    <scope>NUCLEOTIDE SEQUENCE [LARGE SCALE GENOMIC DNA]</scope>
    <source>
        <strain evidence="1 2">KPL1931_CDC4294-98</strain>
    </source>
</reference>
<organism evidence="1 2">
    <name type="scientific">Dolosigranulum pigrum</name>
    <dbReference type="NCBI Taxonomy" id="29394"/>
    <lineage>
        <taxon>Bacteria</taxon>
        <taxon>Bacillati</taxon>
        <taxon>Bacillota</taxon>
        <taxon>Bacilli</taxon>
        <taxon>Lactobacillales</taxon>
        <taxon>Carnobacteriaceae</taxon>
        <taxon>Dolosigranulum</taxon>
    </lineage>
</organism>
<evidence type="ECO:0000313" key="2">
    <source>
        <dbReference type="Proteomes" id="UP000249099"/>
    </source>
</evidence>
<dbReference type="PANTHER" id="PTHR31157:SF1">
    <property type="entry name" value="SCP DOMAIN-CONTAINING PROTEIN"/>
    <property type="match status" value="1"/>
</dbReference>
<gene>
    <name evidence="1" type="ORF">B8A44_05540</name>
</gene>
<dbReference type="AlphaFoldDB" id="A0A328KLC6"/>
<dbReference type="Proteomes" id="UP000249099">
    <property type="component" value="Unassembled WGS sequence"/>
</dbReference>
<dbReference type="EMBL" id="NAQV01000015">
    <property type="protein sequence ID" value="RAN63586.1"/>
    <property type="molecule type" value="Genomic_DNA"/>
</dbReference>
<evidence type="ECO:0000313" key="1">
    <source>
        <dbReference type="EMBL" id="RAN63586.1"/>
    </source>
</evidence>
<protein>
    <submittedName>
        <fullName evidence="1">Uncharacterized protein</fullName>
    </submittedName>
</protein>
<dbReference type="InterPro" id="IPR035940">
    <property type="entry name" value="CAP_sf"/>
</dbReference>
<dbReference type="Gene3D" id="3.40.33.10">
    <property type="entry name" value="CAP"/>
    <property type="match status" value="1"/>
</dbReference>
<sequence>MRIIRKLFTAILFILFGYWLALSNVLAGSKIEHGIQQVMDILPITSDTWDQPAHTKTNIQTTLINTLSDSSEENFDFYTIQQDIIKKTNELRAELGAGELTEQASLDTGALIRAQETMTSFSHTRPNGQSPFSVFTDSAEAPNYNYTVIGENLGMATHHRLNQAEVTDLIFNGWVDSPGHYENMINPSFTEIGVGVASDGEAIYITQLFGRPQ</sequence>
<dbReference type="SUPFAM" id="SSF55797">
    <property type="entry name" value="PR-1-like"/>
    <property type="match status" value="1"/>
</dbReference>
<accession>A0A328KLC6</accession>
<dbReference type="CDD" id="cd05379">
    <property type="entry name" value="CAP_bacterial"/>
    <property type="match status" value="1"/>
</dbReference>